<reference evidence="4" key="1">
    <citation type="submission" date="2022-11" db="UniProtKB">
        <authorList>
            <consortium name="WormBaseParasite"/>
        </authorList>
    </citation>
    <scope>IDENTIFICATION</scope>
</reference>
<name>A0A915P5D6_9BILA</name>
<dbReference type="PANTHER" id="PTHR31836">
    <property type="match status" value="1"/>
</dbReference>
<dbReference type="SUPFAM" id="SSF50685">
    <property type="entry name" value="Barwin-like endoglucanases"/>
    <property type="match status" value="1"/>
</dbReference>
<keyword evidence="3" id="KW-1185">Reference proteome</keyword>
<evidence type="ECO:0000256" key="1">
    <source>
        <dbReference type="ARBA" id="ARBA00022729"/>
    </source>
</evidence>
<accession>A0A915P5D6</accession>
<evidence type="ECO:0000256" key="2">
    <source>
        <dbReference type="SAM" id="SignalP"/>
    </source>
</evidence>
<feature type="signal peptide" evidence="2">
    <location>
        <begin position="1"/>
        <end position="22"/>
    </location>
</feature>
<sequence length="223" mass="24837">MMISCLLINLIIFLFSFKILNAAPVDSVSTSFNEVTESVTNNIKNENNTENIITTTELNENNDYEGVVYPDSLNNEFLKIYHNYMNTRCFDSKTAKGVIGSHLNNRMDGTFTFYERSFGYGGACGIKNDLVTIVSAAVSNQLFASNSDWESCKNGGQVHNDQVCIRKCVHIEYKGKNSIIPITNECPTCQIHEVDLSKAAFHMLEPNFKVGKGTGAKLTFINC</sequence>
<dbReference type="WBParaSite" id="scf7180000424055.g12155">
    <property type="protein sequence ID" value="scf7180000424055.g12155"/>
    <property type="gene ID" value="scf7180000424055.g12155"/>
</dbReference>
<feature type="chain" id="PRO_5037893054" evidence="2">
    <location>
        <begin position="23"/>
        <end position="223"/>
    </location>
</feature>
<dbReference type="PANTHER" id="PTHR31836:SF28">
    <property type="entry name" value="SRCR DOMAIN-CONTAINING PROTEIN-RELATED"/>
    <property type="match status" value="1"/>
</dbReference>
<dbReference type="Gene3D" id="2.40.40.10">
    <property type="entry name" value="RlpA-like domain"/>
    <property type="match status" value="1"/>
</dbReference>
<dbReference type="Proteomes" id="UP000887560">
    <property type="component" value="Unplaced"/>
</dbReference>
<evidence type="ECO:0000313" key="3">
    <source>
        <dbReference type="Proteomes" id="UP000887560"/>
    </source>
</evidence>
<dbReference type="InterPro" id="IPR051477">
    <property type="entry name" value="Expansin_CellWall"/>
</dbReference>
<dbReference type="AlphaFoldDB" id="A0A915P5D6"/>
<protein>
    <submittedName>
        <fullName evidence="4">RlpA-like protein double-psi beta-barrel domain-containing protein</fullName>
    </submittedName>
</protein>
<dbReference type="InterPro" id="IPR036908">
    <property type="entry name" value="RlpA-like_sf"/>
</dbReference>
<evidence type="ECO:0000313" key="4">
    <source>
        <dbReference type="WBParaSite" id="scf7180000424055.g12155"/>
    </source>
</evidence>
<keyword evidence="1 2" id="KW-0732">Signal</keyword>
<proteinExistence type="predicted"/>
<organism evidence="3 4">
    <name type="scientific">Meloidogyne floridensis</name>
    <dbReference type="NCBI Taxonomy" id="298350"/>
    <lineage>
        <taxon>Eukaryota</taxon>
        <taxon>Metazoa</taxon>
        <taxon>Ecdysozoa</taxon>
        <taxon>Nematoda</taxon>
        <taxon>Chromadorea</taxon>
        <taxon>Rhabditida</taxon>
        <taxon>Tylenchina</taxon>
        <taxon>Tylenchomorpha</taxon>
        <taxon>Tylenchoidea</taxon>
        <taxon>Meloidogynidae</taxon>
        <taxon>Meloidogyninae</taxon>
        <taxon>Meloidogyne</taxon>
    </lineage>
</organism>